<protein>
    <submittedName>
        <fullName evidence="1">Uncharacterized protein</fullName>
    </submittedName>
</protein>
<evidence type="ECO:0000313" key="2">
    <source>
        <dbReference type="Proteomes" id="UP000766595"/>
    </source>
</evidence>
<gene>
    <name evidence="1" type="ORF">KL771_09285</name>
</gene>
<dbReference type="AlphaFoldDB" id="A0A947D4Y2"/>
<dbReference type="RefSeq" id="WP_261968264.1">
    <property type="nucleotide sequence ID" value="NZ_JAHHZF010000004.1"/>
</dbReference>
<comment type="caution">
    <text evidence="1">The sequence shown here is derived from an EMBL/GenBank/DDBJ whole genome shotgun (WGS) entry which is preliminary data.</text>
</comment>
<proteinExistence type="predicted"/>
<evidence type="ECO:0000313" key="1">
    <source>
        <dbReference type="EMBL" id="MBT9289646.1"/>
    </source>
</evidence>
<dbReference type="EMBL" id="JAHHZF010000004">
    <property type="protein sequence ID" value="MBT9289646.1"/>
    <property type="molecule type" value="Genomic_DNA"/>
</dbReference>
<keyword evidence="2" id="KW-1185">Reference proteome</keyword>
<dbReference type="Proteomes" id="UP000766595">
    <property type="component" value="Unassembled WGS sequence"/>
</dbReference>
<accession>A0A947D4Y2</accession>
<reference evidence="1 2" key="1">
    <citation type="submission" date="2021-06" db="EMBL/GenBank/DDBJ databases">
        <authorList>
            <person name="Grouzdev D.S."/>
            <person name="Koziaeva V."/>
        </authorList>
    </citation>
    <scope>NUCLEOTIDE SEQUENCE [LARGE SCALE GENOMIC DNA]</scope>
    <source>
        <strain evidence="1 2">22</strain>
    </source>
</reference>
<sequence>MAVESHRARPVLDSARDIQYALEQMSRVTDDRTHMCRSLVEHFAVDLDLLALAMRRTAAGKNAPA</sequence>
<name>A0A947D4Y2_9HYPH</name>
<organism evidence="1 2">
    <name type="scientific">Prosthecodimorpha staleyi</name>
    <dbReference type="NCBI Taxonomy" id="2840188"/>
    <lineage>
        <taxon>Bacteria</taxon>
        <taxon>Pseudomonadati</taxon>
        <taxon>Pseudomonadota</taxon>
        <taxon>Alphaproteobacteria</taxon>
        <taxon>Hyphomicrobiales</taxon>
        <taxon>Ancalomicrobiaceae</taxon>
        <taxon>Prosthecodimorpha</taxon>
    </lineage>
</organism>